<name>A0ABW0W1X4_9BACL</name>
<gene>
    <name evidence="1" type="ORF">ACFPYJ_19450</name>
</gene>
<evidence type="ECO:0000313" key="1">
    <source>
        <dbReference type="EMBL" id="MFC5651242.1"/>
    </source>
</evidence>
<dbReference type="InterPro" id="IPR021247">
    <property type="entry name" value="DUF2785"/>
</dbReference>
<dbReference type="Proteomes" id="UP001596047">
    <property type="component" value="Unassembled WGS sequence"/>
</dbReference>
<reference evidence="2" key="1">
    <citation type="journal article" date="2019" name="Int. J. Syst. Evol. Microbiol.">
        <title>The Global Catalogue of Microorganisms (GCM) 10K type strain sequencing project: providing services to taxonomists for standard genome sequencing and annotation.</title>
        <authorList>
            <consortium name="The Broad Institute Genomics Platform"/>
            <consortium name="The Broad Institute Genome Sequencing Center for Infectious Disease"/>
            <person name="Wu L."/>
            <person name="Ma J."/>
        </authorList>
    </citation>
    <scope>NUCLEOTIDE SEQUENCE [LARGE SCALE GENOMIC DNA]</scope>
    <source>
        <strain evidence="2">CGMCC 1.3240</strain>
    </source>
</reference>
<evidence type="ECO:0000313" key="2">
    <source>
        <dbReference type="Proteomes" id="UP001596047"/>
    </source>
</evidence>
<dbReference type="RefSeq" id="WP_379189850.1">
    <property type="nucleotide sequence ID" value="NZ_JBHSOW010000070.1"/>
</dbReference>
<protein>
    <submittedName>
        <fullName evidence="1">DUF2785 domain-containing protein</fullName>
    </submittedName>
</protein>
<comment type="caution">
    <text evidence="1">The sequence shown here is derived from an EMBL/GenBank/DDBJ whole genome shotgun (WGS) entry which is preliminary data.</text>
</comment>
<dbReference type="Pfam" id="PF10978">
    <property type="entry name" value="DUF2785"/>
    <property type="match status" value="1"/>
</dbReference>
<organism evidence="1 2">
    <name type="scientific">Paenibacillus solisilvae</name>
    <dbReference type="NCBI Taxonomy" id="2486751"/>
    <lineage>
        <taxon>Bacteria</taxon>
        <taxon>Bacillati</taxon>
        <taxon>Bacillota</taxon>
        <taxon>Bacilli</taxon>
        <taxon>Bacillales</taxon>
        <taxon>Paenibacillaceae</taxon>
        <taxon>Paenibacillus</taxon>
    </lineage>
</organism>
<dbReference type="EMBL" id="JBHSOW010000070">
    <property type="protein sequence ID" value="MFC5651242.1"/>
    <property type="molecule type" value="Genomic_DNA"/>
</dbReference>
<sequence>MQKNRMFNEETLLSLLNKISKQQFEVPPDIEPFELIKEVCRHLGNPNPVLRDELGYSLLAEWIYKKKTLNHQQLRELYSIMVSNHMWFCRIGEINTDSVFMRSFTSLGITLLLLVDIDTPFLTIEEWEILLERTVVYCTLEKDLRGYVEENGWLHAAAHAADVLNAFAKHPNFSVNHTRFILTAINKVMENALDVFRHEEDERLARAIANLIENKHLPLEELITWFEQANIDFEPYIVRMTKRINWKHLLRSCISQLTKRKLLTDSMDKSVLTTFNNLFDSPYI</sequence>
<keyword evidence="2" id="KW-1185">Reference proteome</keyword>
<accession>A0ABW0W1X4</accession>
<proteinExistence type="predicted"/>